<dbReference type="AlphaFoldDB" id="A0A0A9GJC5"/>
<feature type="transmembrane region" description="Helical" evidence="1">
    <location>
        <begin position="6"/>
        <end position="25"/>
    </location>
</feature>
<reference evidence="2" key="2">
    <citation type="journal article" date="2015" name="Data Brief">
        <title>Shoot transcriptome of the giant reed, Arundo donax.</title>
        <authorList>
            <person name="Barrero R.A."/>
            <person name="Guerrero F.D."/>
            <person name="Moolhuijzen P."/>
            <person name="Goolsby J.A."/>
            <person name="Tidwell J."/>
            <person name="Bellgard S.E."/>
            <person name="Bellgard M.I."/>
        </authorList>
    </citation>
    <scope>NUCLEOTIDE SEQUENCE</scope>
    <source>
        <tissue evidence="2">Shoot tissue taken approximately 20 cm above the soil surface</tissue>
    </source>
</reference>
<accession>A0A0A9GJC5</accession>
<organism evidence="2">
    <name type="scientific">Arundo donax</name>
    <name type="common">Giant reed</name>
    <name type="synonym">Donax arundinaceus</name>
    <dbReference type="NCBI Taxonomy" id="35708"/>
    <lineage>
        <taxon>Eukaryota</taxon>
        <taxon>Viridiplantae</taxon>
        <taxon>Streptophyta</taxon>
        <taxon>Embryophyta</taxon>
        <taxon>Tracheophyta</taxon>
        <taxon>Spermatophyta</taxon>
        <taxon>Magnoliopsida</taxon>
        <taxon>Liliopsida</taxon>
        <taxon>Poales</taxon>
        <taxon>Poaceae</taxon>
        <taxon>PACMAD clade</taxon>
        <taxon>Arundinoideae</taxon>
        <taxon>Arundineae</taxon>
        <taxon>Arundo</taxon>
    </lineage>
</organism>
<evidence type="ECO:0000313" key="2">
    <source>
        <dbReference type="EMBL" id="JAE25225.1"/>
    </source>
</evidence>
<keyword evidence="1" id="KW-0472">Membrane</keyword>
<sequence>MPHMCLTMYISILGPIPSFIVNFYWTVKTTDGTHQSVHNHLY</sequence>
<evidence type="ECO:0000256" key="1">
    <source>
        <dbReference type="SAM" id="Phobius"/>
    </source>
</evidence>
<name>A0A0A9GJC5_ARUDO</name>
<keyword evidence="1" id="KW-1133">Transmembrane helix</keyword>
<keyword evidence="1" id="KW-0812">Transmembrane</keyword>
<reference evidence="2" key="1">
    <citation type="submission" date="2014-09" db="EMBL/GenBank/DDBJ databases">
        <authorList>
            <person name="Magalhaes I.L.F."/>
            <person name="Oliveira U."/>
            <person name="Santos F.R."/>
            <person name="Vidigal T.H.D.A."/>
            <person name="Brescovit A.D."/>
            <person name="Santos A.J."/>
        </authorList>
    </citation>
    <scope>NUCLEOTIDE SEQUENCE</scope>
    <source>
        <tissue evidence="2">Shoot tissue taken approximately 20 cm above the soil surface</tissue>
    </source>
</reference>
<proteinExistence type="predicted"/>
<protein>
    <submittedName>
        <fullName evidence="2">Uncharacterized protein</fullName>
    </submittedName>
</protein>
<dbReference type="EMBL" id="GBRH01172671">
    <property type="protein sequence ID" value="JAE25225.1"/>
    <property type="molecule type" value="Transcribed_RNA"/>
</dbReference>